<dbReference type="AlphaFoldDB" id="A0A081AP17"/>
<proteinExistence type="predicted"/>
<sequence length="58" mass="6450">MTLCLNLPAHHFPQRVADVGSSHFCLAHHTEMLQPKWGRRETYTLVATASGMLAKSTT</sequence>
<accession>A0A081AP17</accession>
<name>A0A081AP17_PHYNI</name>
<evidence type="ECO:0000313" key="2">
    <source>
        <dbReference type="Proteomes" id="UP000028582"/>
    </source>
</evidence>
<reference evidence="1 2" key="1">
    <citation type="submission" date="2013-11" db="EMBL/GenBank/DDBJ databases">
        <title>The Genome Sequence of Phytophthora parasitica P1976.</title>
        <authorList>
            <consortium name="The Broad Institute Genomics Platform"/>
            <person name="Russ C."/>
            <person name="Tyler B."/>
            <person name="Panabieres F."/>
            <person name="Shan W."/>
            <person name="Tripathy S."/>
            <person name="Grunwald N."/>
            <person name="Machado M."/>
            <person name="Johnson C.S."/>
            <person name="Walker B."/>
            <person name="Young S."/>
            <person name="Zeng Q."/>
            <person name="Gargeya S."/>
            <person name="Fitzgerald M."/>
            <person name="Haas B."/>
            <person name="Abouelleil A."/>
            <person name="Allen A.W."/>
            <person name="Alvarado L."/>
            <person name="Arachchi H.M."/>
            <person name="Berlin A.M."/>
            <person name="Chapman S.B."/>
            <person name="Gainer-Dewar J."/>
            <person name="Goldberg J."/>
            <person name="Griggs A."/>
            <person name="Gujja S."/>
            <person name="Hansen M."/>
            <person name="Howarth C."/>
            <person name="Imamovic A."/>
            <person name="Ireland A."/>
            <person name="Larimer J."/>
            <person name="McCowan C."/>
            <person name="Murphy C."/>
            <person name="Pearson M."/>
            <person name="Poon T.W."/>
            <person name="Priest M."/>
            <person name="Roberts A."/>
            <person name="Saif S."/>
            <person name="Shea T."/>
            <person name="Sisk P."/>
            <person name="Sykes S."/>
            <person name="Wortman J."/>
            <person name="Nusbaum C."/>
            <person name="Birren B."/>
        </authorList>
    </citation>
    <scope>NUCLEOTIDE SEQUENCE [LARGE SCALE GENOMIC DNA]</scope>
    <source>
        <strain evidence="1 2">P1976</strain>
    </source>
</reference>
<dbReference type="Proteomes" id="UP000028582">
    <property type="component" value="Unassembled WGS sequence"/>
</dbReference>
<organism evidence="1 2">
    <name type="scientific">Phytophthora nicotianae P1976</name>
    <dbReference type="NCBI Taxonomy" id="1317066"/>
    <lineage>
        <taxon>Eukaryota</taxon>
        <taxon>Sar</taxon>
        <taxon>Stramenopiles</taxon>
        <taxon>Oomycota</taxon>
        <taxon>Peronosporomycetes</taxon>
        <taxon>Peronosporales</taxon>
        <taxon>Peronosporaceae</taxon>
        <taxon>Phytophthora</taxon>
    </lineage>
</organism>
<dbReference type="EMBL" id="ANJA01000980">
    <property type="protein sequence ID" value="ETO80628.1"/>
    <property type="molecule type" value="Genomic_DNA"/>
</dbReference>
<protein>
    <submittedName>
        <fullName evidence="1">Uncharacterized protein</fullName>
    </submittedName>
</protein>
<gene>
    <name evidence="1" type="ORF">F444_04925</name>
</gene>
<evidence type="ECO:0000313" key="1">
    <source>
        <dbReference type="EMBL" id="ETO80628.1"/>
    </source>
</evidence>
<comment type="caution">
    <text evidence="1">The sequence shown here is derived from an EMBL/GenBank/DDBJ whole genome shotgun (WGS) entry which is preliminary data.</text>
</comment>